<gene>
    <name evidence="2" type="ORF">DILT_LOCUS14320</name>
</gene>
<dbReference type="GO" id="GO:0006282">
    <property type="term" value="P:regulation of DNA repair"/>
    <property type="evidence" value="ECO:0007669"/>
    <property type="project" value="InterPro"/>
</dbReference>
<dbReference type="Proteomes" id="UP000281553">
    <property type="component" value="Unassembled WGS sequence"/>
</dbReference>
<dbReference type="InterPro" id="IPR007724">
    <property type="entry name" value="Poly_GlycHdrlase"/>
</dbReference>
<protein>
    <recommendedName>
        <fullName evidence="1">PARG helical domain-containing protein</fullName>
    </recommendedName>
</protein>
<evidence type="ECO:0000313" key="2">
    <source>
        <dbReference type="EMBL" id="VDN23787.1"/>
    </source>
</evidence>
<proteinExistence type="predicted"/>
<name>A0A3P7MKD2_DIBLA</name>
<dbReference type="GO" id="GO:0005634">
    <property type="term" value="C:nucleus"/>
    <property type="evidence" value="ECO:0007669"/>
    <property type="project" value="TreeGrafter"/>
</dbReference>
<dbReference type="AlphaFoldDB" id="A0A3P7MKD2"/>
<dbReference type="OrthoDB" id="1937899at2759"/>
<dbReference type="EMBL" id="UYRU01073740">
    <property type="protein sequence ID" value="VDN23787.1"/>
    <property type="molecule type" value="Genomic_DNA"/>
</dbReference>
<keyword evidence="3" id="KW-1185">Reference proteome</keyword>
<dbReference type="InterPro" id="IPR048362">
    <property type="entry name" value="PARG_helical"/>
</dbReference>
<sequence>MSGSANSLPRTSTDAISTMAGVEYNIDPRHSTFASFSLPLSVRRWDVIQRVLSEKIDSAAAFESLIFKSSHYPRFVTLQKAVNTYNNRYARSWNVDCLSAALVQRPDFVPLLQKIAELALKAPDLVTQPVPLLRQNKERSLSLSQLQIACLLANAFYSTFPRRNATGVNSEYYDFPTINFSSLFCGTGYGDESSVEKIICLLHYFSRVFDDDGPPSGTVTFTRRCLHSPPDFSASEMLVGSIPFGVSSSCLIEDTQGSALH</sequence>
<dbReference type="GO" id="GO:0004649">
    <property type="term" value="F:poly(ADP-ribose) glycohydrolase activity"/>
    <property type="evidence" value="ECO:0007669"/>
    <property type="project" value="InterPro"/>
</dbReference>
<feature type="domain" description="PARG helical" evidence="1">
    <location>
        <begin position="110"/>
        <end position="223"/>
    </location>
</feature>
<accession>A0A3P7MKD2</accession>
<dbReference type="PANTHER" id="PTHR12837">
    <property type="entry name" value="POLY ADP-RIBOSE GLYCOHYDROLASE"/>
    <property type="match status" value="1"/>
</dbReference>
<dbReference type="GO" id="GO:0005975">
    <property type="term" value="P:carbohydrate metabolic process"/>
    <property type="evidence" value="ECO:0007669"/>
    <property type="project" value="InterPro"/>
</dbReference>
<organism evidence="2 3">
    <name type="scientific">Dibothriocephalus latus</name>
    <name type="common">Fish tapeworm</name>
    <name type="synonym">Diphyllobothrium latum</name>
    <dbReference type="NCBI Taxonomy" id="60516"/>
    <lineage>
        <taxon>Eukaryota</taxon>
        <taxon>Metazoa</taxon>
        <taxon>Spiralia</taxon>
        <taxon>Lophotrochozoa</taxon>
        <taxon>Platyhelminthes</taxon>
        <taxon>Cestoda</taxon>
        <taxon>Eucestoda</taxon>
        <taxon>Diphyllobothriidea</taxon>
        <taxon>Diphyllobothriidae</taxon>
        <taxon>Dibothriocephalus</taxon>
    </lineage>
</organism>
<dbReference type="PANTHER" id="PTHR12837:SF15">
    <property type="entry name" value="POLY(ADP-RIBOSE) GLYCOHYDROLASE"/>
    <property type="match status" value="1"/>
</dbReference>
<dbReference type="Pfam" id="PF20811">
    <property type="entry name" value="PARG_cat_N"/>
    <property type="match status" value="1"/>
</dbReference>
<feature type="non-terminal residue" evidence="2">
    <location>
        <position position="261"/>
    </location>
</feature>
<evidence type="ECO:0000313" key="3">
    <source>
        <dbReference type="Proteomes" id="UP000281553"/>
    </source>
</evidence>
<dbReference type="GO" id="GO:0009225">
    <property type="term" value="P:nucleotide-sugar metabolic process"/>
    <property type="evidence" value="ECO:0007669"/>
    <property type="project" value="TreeGrafter"/>
</dbReference>
<evidence type="ECO:0000259" key="1">
    <source>
        <dbReference type="Pfam" id="PF20811"/>
    </source>
</evidence>
<dbReference type="GO" id="GO:0005737">
    <property type="term" value="C:cytoplasm"/>
    <property type="evidence" value="ECO:0007669"/>
    <property type="project" value="TreeGrafter"/>
</dbReference>
<reference evidence="2 3" key="1">
    <citation type="submission" date="2018-11" db="EMBL/GenBank/DDBJ databases">
        <authorList>
            <consortium name="Pathogen Informatics"/>
        </authorList>
    </citation>
    <scope>NUCLEOTIDE SEQUENCE [LARGE SCALE GENOMIC DNA]</scope>
</reference>
<dbReference type="GO" id="GO:1990966">
    <property type="term" value="P:ATP generation from poly-ADP-D-ribose"/>
    <property type="evidence" value="ECO:0007669"/>
    <property type="project" value="TreeGrafter"/>
</dbReference>